<dbReference type="InterPro" id="IPR039366">
    <property type="entry name" value="Pilotin"/>
</dbReference>
<keyword evidence="3" id="KW-1185">Reference proteome</keyword>
<dbReference type="RefSeq" id="WP_114479487.1">
    <property type="nucleotide sequence ID" value="NZ_QPII01000009.1"/>
</dbReference>
<evidence type="ECO:0000256" key="1">
    <source>
        <dbReference type="SAM" id="MobiDB-lite"/>
    </source>
</evidence>
<organism evidence="2 3">
    <name type="scientific">Billgrantia montanilacus</name>
    <dbReference type="NCBI Taxonomy" id="2282305"/>
    <lineage>
        <taxon>Bacteria</taxon>
        <taxon>Pseudomonadati</taxon>
        <taxon>Pseudomonadota</taxon>
        <taxon>Gammaproteobacteria</taxon>
        <taxon>Oceanospirillales</taxon>
        <taxon>Halomonadaceae</taxon>
        <taxon>Billgrantia</taxon>
    </lineage>
</organism>
<sequence>MNDLTTVASLPLGKPTRRLALGLLVTLVLVGCAGTPQFTELQTRVVPPEPMTLSDDAELNVRLSDAEGTLAETTLTHLDAPPWAVSLRHDSQALEDARAPRLSAELRQRGELTHATGEPVPLEESNPDEPVTLSLDPRP</sequence>
<protein>
    <submittedName>
        <fullName evidence="2">Uncharacterized protein</fullName>
    </submittedName>
</protein>
<dbReference type="Pfam" id="PF09619">
    <property type="entry name" value="YscW"/>
    <property type="match status" value="1"/>
</dbReference>
<dbReference type="Proteomes" id="UP000252405">
    <property type="component" value="Unassembled WGS sequence"/>
</dbReference>
<dbReference type="AlphaFoldDB" id="A0A368TV70"/>
<evidence type="ECO:0000313" key="2">
    <source>
        <dbReference type="EMBL" id="RCV88655.1"/>
    </source>
</evidence>
<name>A0A368TV70_9GAMM</name>
<comment type="caution">
    <text evidence="2">The sequence shown here is derived from an EMBL/GenBank/DDBJ whole genome shotgun (WGS) entry which is preliminary data.</text>
</comment>
<evidence type="ECO:0000313" key="3">
    <source>
        <dbReference type="Proteomes" id="UP000252405"/>
    </source>
</evidence>
<proteinExistence type="predicted"/>
<reference evidence="2 3" key="1">
    <citation type="submission" date="2018-07" db="EMBL/GenBank/DDBJ databases">
        <title>Halomonas montanilacus sp. nov., isolated from Lake Pengyan on Tibetan Plateau.</title>
        <authorList>
            <person name="Lu H."/>
            <person name="Xing P."/>
            <person name="Wu Q."/>
        </authorList>
    </citation>
    <scope>NUCLEOTIDE SEQUENCE [LARGE SCALE GENOMIC DNA]</scope>
    <source>
        <strain evidence="2 3">PYC7W</strain>
    </source>
</reference>
<feature type="compositionally biased region" description="Basic and acidic residues" evidence="1">
    <location>
        <begin position="96"/>
        <end position="112"/>
    </location>
</feature>
<gene>
    <name evidence="2" type="ORF">DU505_13360</name>
</gene>
<dbReference type="OrthoDB" id="6169270at2"/>
<feature type="region of interest" description="Disordered" evidence="1">
    <location>
        <begin position="96"/>
        <end position="139"/>
    </location>
</feature>
<accession>A0A368TV70</accession>
<dbReference type="EMBL" id="QPII01000009">
    <property type="protein sequence ID" value="RCV88655.1"/>
    <property type="molecule type" value="Genomic_DNA"/>
</dbReference>